<dbReference type="EMBL" id="BSPQ01000002">
    <property type="protein sequence ID" value="GLS90103.1"/>
    <property type="molecule type" value="Genomic_DNA"/>
</dbReference>
<gene>
    <name evidence="2" type="ORF">GCM10007916_11700</name>
</gene>
<accession>A0ABQ6DZ09</accession>
<reference evidence="3" key="1">
    <citation type="journal article" date="2019" name="Int. J. Syst. Evol. Microbiol.">
        <title>The Global Catalogue of Microorganisms (GCM) 10K type strain sequencing project: providing services to taxonomists for standard genome sequencing and annotation.</title>
        <authorList>
            <consortium name="The Broad Institute Genomics Platform"/>
            <consortium name="The Broad Institute Genome Sequencing Center for Infectious Disease"/>
            <person name="Wu L."/>
            <person name="Ma J."/>
        </authorList>
    </citation>
    <scope>NUCLEOTIDE SEQUENCE [LARGE SCALE GENOMIC DNA]</scope>
    <source>
        <strain evidence="3">NBRC 103166</strain>
    </source>
</reference>
<protein>
    <recommendedName>
        <fullName evidence="1">DUF2846 domain-containing protein</fullName>
    </recommendedName>
</protein>
<dbReference type="InterPro" id="IPR022548">
    <property type="entry name" value="DUF2846"/>
</dbReference>
<name>A0ABQ6DZ09_9GAMM</name>
<comment type="caution">
    <text evidence="2">The sequence shown here is derived from an EMBL/GenBank/DDBJ whole genome shotgun (WGS) entry which is preliminary data.</text>
</comment>
<dbReference type="Proteomes" id="UP001157353">
    <property type="component" value="Unassembled WGS sequence"/>
</dbReference>
<dbReference type="InterPro" id="IPR016596">
    <property type="entry name" value="UCP012335"/>
</dbReference>
<dbReference type="RefSeq" id="WP_284203227.1">
    <property type="nucleotide sequence ID" value="NZ_BSPQ01000002.1"/>
</dbReference>
<dbReference type="PIRSF" id="PIRSF012335">
    <property type="entry name" value="UCP012335"/>
    <property type="match status" value="1"/>
</dbReference>
<feature type="domain" description="DUF2846" evidence="1">
    <location>
        <begin position="41"/>
        <end position="126"/>
    </location>
</feature>
<sequence>MKKVLLATIVTSVILSGCSSVPMESKELTQSAQSFSVPSVENSGIYVYRKNTMVGAALKKDVFIDGACIGETAPGIFFYQEVAGNKPHTISTESEFSNNDLVINAESGQLYFVEQYIKMGAFVGGAGLQAVDEKIGKEEVLKSHLAKAGTCSL</sequence>
<evidence type="ECO:0000259" key="1">
    <source>
        <dbReference type="Pfam" id="PF11008"/>
    </source>
</evidence>
<evidence type="ECO:0000313" key="2">
    <source>
        <dbReference type="EMBL" id="GLS90103.1"/>
    </source>
</evidence>
<organism evidence="2 3">
    <name type="scientific">Psychromonas marina</name>
    <dbReference type="NCBI Taxonomy" id="88364"/>
    <lineage>
        <taxon>Bacteria</taxon>
        <taxon>Pseudomonadati</taxon>
        <taxon>Pseudomonadota</taxon>
        <taxon>Gammaproteobacteria</taxon>
        <taxon>Alteromonadales</taxon>
        <taxon>Psychromonadaceae</taxon>
        <taxon>Psychromonas</taxon>
    </lineage>
</organism>
<evidence type="ECO:0000313" key="3">
    <source>
        <dbReference type="Proteomes" id="UP001157353"/>
    </source>
</evidence>
<dbReference type="Pfam" id="PF11008">
    <property type="entry name" value="DUF2846"/>
    <property type="match status" value="1"/>
</dbReference>
<keyword evidence="3" id="KW-1185">Reference proteome</keyword>
<proteinExistence type="predicted"/>
<dbReference type="PROSITE" id="PS51257">
    <property type="entry name" value="PROKAR_LIPOPROTEIN"/>
    <property type="match status" value="1"/>
</dbReference>